<reference evidence="17" key="1">
    <citation type="submission" date="2022-10" db="EMBL/GenBank/DDBJ databases">
        <title>Culturing micro-colonial fungi from biological soil crusts in the Mojave desert and describing Neophaeococcomyces mojavensis, and introducing the new genera and species Taxawa tesnikishii.</title>
        <authorList>
            <person name="Kurbessoian T."/>
            <person name="Stajich J.E."/>
        </authorList>
    </citation>
    <scope>NUCLEOTIDE SEQUENCE</scope>
    <source>
        <strain evidence="17">TK_1</strain>
    </source>
</reference>
<evidence type="ECO:0000256" key="15">
    <source>
        <dbReference type="SAM" id="Phobius"/>
    </source>
</evidence>
<keyword evidence="18" id="KW-1185">Reference proteome</keyword>
<evidence type="ECO:0000256" key="12">
    <source>
        <dbReference type="ARBA" id="ARBA00023180"/>
    </source>
</evidence>
<keyword evidence="11 15" id="KW-0472">Membrane</keyword>
<dbReference type="EMBL" id="JAPDRL010000008">
    <property type="protein sequence ID" value="KAJ9668244.1"/>
    <property type="molecule type" value="Genomic_DNA"/>
</dbReference>
<dbReference type="InterPro" id="IPR051410">
    <property type="entry name" value="Ferric/Cupric_Reductase"/>
</dbReference>
<proteinExistence type="inferred from homology"/>
<evidence type="ECO:0000256" key="4">
    <source>
        <dbReference type="ARBA" id="ARBA00022448"/>
    </source>
</evidence>
<dbReference type="PANTHER" id="PTHR32361">
    <property type="entry name" value="FERRIC/CUPRIC REDUCTASE TRANSMEMBRANE COMPONENT"/>
    <property type="match status" value="1"/>
</dbReference>
<keyword evidence="4" id="KW-0813">Transport</keyword>
<dbReference type="Pfam" id="PF08022">
    <property type="entry name" value="FAD_binding_8"/>
    <property type="match status" value="1"/>
</dbReference>
<dbReference type="CDD" id="cd06186">
    <property type="entry name" value="NOX_Duox_like_FAD_NADP"/>
    <property type="match status" value="1"/>
</dbReference>
<keyword evidence="6 15" id="KW-0812">Transmembrane</keyword>
<dbReference type="InterPro" id="IPR017938">
    <property type="entry name" value="Riboflavin_synthase-like_b-brl"/>
</dbReference>
<evidence type="ECO:0000313" key="18">
    <source>
        <dbReference type="Proteomes" id="UP001172684"/>
    </source>
</evidence>
<keyword evidence="10" id="KW-0406">Ion transport</keyword>
<dbReference type="InterPro" id="IPR039261">
    <property type="entry name" value="FNR_nucleotide-bd"/>
</dbReference>
<dbReference type="Pfam" id="PF01794">
    <property type="entry name" value="Ferric_reduct"/>
    <property type="match status" value="1"/>
</dbReference>
<evidence type="ECO:0000256" key="10">
    <source>
        <dbReference type="ARBA" id="ARBA00023065"/>
    </source>
</evidence>
<protein>
    <recommendedName>
        <fullName evidence="3">ferric-chelate reductase (NADPH)</fullName>
        <ecNumber evidence="3">1.16.1.9</ecNumber>
    </recommendedName>
</protein>
<feature type="region of interest" description="Disordered" evidence="14">
    <location>
        <begin position="514"/>
        <end position="556"/>
    </location>
</feature>
<dbReference type="EC" id="1.16.1.9" evidence="3"/>
<evidence type="ECO:0000256" key="7">
    <source>
        <dbReference type="ARBA" id="ARBA00022982"/>
    </source>
</evidence>
<keyword evidence="9" id="KW-0560">Oxidoreductase</keyword>
<dbReference type="InterPro" id="IPR013112">
    <property type="entry name" value="FAD-bd_8"/>
</dbReference>
<evidence type="ECO:0000256" key="3">
    <source>
        <dbReference type="ARBA" id="ARBA00012668"/>
    </source>
</evidence>
<accession>A0ABQ9P0Y2</accession>
<sequence>MRSPWSPVQILTKLPHEQLNVAHQILGRIITLLFCLHGSLYLYFFSVSGLLVNRLGNRVVILGLVGLFLFIFMSSTALGYLRTRSYRVFFAVHITSAPILPVVLFWHISHLRTYIWEVLGVYVLTMITRSRNICTYPGTISLVPGTNLIKMDMLLASGATAMQWKPGQHVHVSLPVASKASPAIKNLIRQRYRTNPFTIASLPHEDGGLTLVARTLNRNTKKLAALARSFSDQAEDDKSTPPINITIEGPYGASSRLPDLASYDYVLLLAGGVGATFILPVFRSITSRSHWPSPAAANPQIRFVWMVRRLAEVRWAFPTGADAGDPITNVESNAAVEVYVTQTGQGLGGEAEGGDLEMAEGANLLHTGDEAEKIGGSEVNHGRPDLKRIVDGAFAQPREKVAVLVCGPKRMTEETRELVGRWIRLDVTLFEDVFATYRTGDVDQVKASLARLTDEHAKYLRKSLAVLALQDRRSGILKLCLDQGGFAFEHYFVDAADKFQNASDDPETFKVLEESKMRELYPRSAPHTEEDSEEESEGEEDPSEVFDEGGKLPVDW</sequence>
<keyword evidence="7" id="KW-0249">Electron transport</keyword>
<evidence type="ECO:0000256" key="13">
    <source>
        <dbReference type="ARBA" id="ARBA00048483"/>
    </source>
</evidence>
<feature type="domain" description="FAD-binding FR-type" evidence="16">
    <location>
        <begin position="111"/>
        <end position="257"/>
    </location>
</feature>
<dbReference type="SFLD" id="SFLDS00052">
    <property type="entry name" value="Ferric_Reductase_Domain"/>
    <property type="match status" value="1"/>
</dbReference>
<gene>
    <name evidence="17" type="ORF">H2201_001674</name>
</gene>
<evidence type="ECO:0000256" key="9">
    <source>
        <dbReference type="ARBA" id="ARBA00023002"/>
    </source>
</evidence>
<evidence type="ECO:0000256" key="5">
    <source>
        <dbReference type="ARBA" id="ARBA00022475"/>
    </source>
</evidence>
<comment type="subcellular location">
    <subcellularLocation>
        <location evidence="1">Cell membrane</location>
        <topology evidence="1">Multi-pass membrane protein</topology>
    </subcellularLocation>
</comment>
<evidence type="ECO:0000256" key="11">
    <source>
        <dbReference type="ARBA" id="ARBA00023136"/>
    </source>
</evidence>
<feature type="transmembrane region" description="Helical" evidence="15">
    <location>
        <begin position="25"/>
        <end position="47"/>
    </location>
</feature>
<evidence type="ECO:0000259" key="16">
    <source>
        <dbReference type="PROSITE" id="PS51384"/>
    </source>
</evidence>
<comment type="caution">
    <text evidence="17">The sequence shown here is derived from an EMBL/GenBank/DDBJ whole genome shotgun (WGS) entry which is preliminary data.</text>
</comment>
<dbReference type="InterPro" id="IPR013130">
    <property type="entry name" value="Fe3_Rdtase_TM_dom"/>
</dbReference>
<dbReference type="SUPFAM" id="SSF52343">
    <property type="entry name" value="Ferredoxin reductase-like, C-terminal NADP-linked domain"/>
    <property type="match status" value="1"/>
</dbReference>
<dbReference type="Proteomes" id="UP001172684">
    <property type="component" value="Unassembled WGS sequence"/>
</dbReference>
<organism evidence="17 18">
    <name type="scientific">Coniosporium apollinis</name>
    <dbReference type="NCBI Taxonomy" id="61459"/>
    <lineage>
        <taxon>Eukaryota</taxon>
        <taxon>Fungi</taxon>
        <taxon>Dikarya</taxon>
        <taxon>Ascomycota</taxon>
        <taxon>Pezizomycotina</taxon>
        <taxon>Dothideomycetes</taxon>
        <taxon>Dothideomycetes incertae sedis</taxon>
        <taxon>Coniosporium</taxon>
    </lineage>
</organism>
<feature type="compositionally biased region" description="Acidic residues" evidence="14">
    <location>
        <begin position="530"/>
        <end position="547"/>
    </location>
</feature>
<dbReference type="SFLD" id="SFLDG01168">
    <property type="entry name" value="Ferric_reductase_subgroup_(FRE"/>
    <property type="match status" value="1"/>
</dbReference>
<keyword evidence="5" id="KW-1003">Cell membrane</keyword>
<evidence type="ECO:0000256" key="8">
    <source>
        <dbReference type="ARBA" id="ARBA00022989"/>
    </source>
</evidence>
<evidence type="ECO:0000313" key="17">
    <source>
        <dbReference type="EMBL" id="KAJ9668244.1"/>
    </source>
</evidence>
<dbReference type="Pfam" id="PF08030">
    <property type="entry name" value="NAD_binding_6"/>
    <property type="match status" value="1"/>
</dbReference>
<keyword evidence="12" id="KW-0325">Glycoprotein</keyword>
<feature type="transmembrane region" description="Helical" evidence="15">
    <location>
        <begin position="88"/>
        <end position="108"/>
    </location>
</feature>
<evidence type="ECO:0000256" key="6">
    <source>
        <dbReference type="ARBA" id="ARBA00022692"/>
    </source>
</evidence>
<feature type="transmembrane region" description="Helical" evidence="15">
    <location>
        <begin position="59"/>
        <end position="81"/>
    </location>
</feature>
<keyword evidence="8 15" id="KW-1133">Transmembrane helix</keyword>
<dbReference type="PROSITE" id="PS51384">
    <property type="entry name" value="FAD_FR"/>
    <property type="match status" value="1"/>
</dbReference>
<dbReference type="SUPFAM" id="SSF63380">
    <property type="entry name" value="Riboflavin synthase domain-like"/>
    <property type="match status" value="1"/>
</dbReference>
<evidence type="ECO:0000256" key="14">
    <source>
        <dbReference type="SAM" id="MobiDB-lite"/>
    </source>
</evidence>
<name>A0ABQ9P0Y2_9PEZI</name>
<dbReference type="PANTHER" id="PTHR32361:SF9">
    <property type="entry name" value="FERRIC REDUCTASE TRANSMEMBRANE COMPONENT 3-RELATED"/>
    <property type="match status" value="1"/>
</dbReference>
<dbReference type="InterPro" id="IPR017927">
    <property type="entry name" value="FAD-bd_FR_type"/>
</dbReference>
<dbReference type="InterPro" id="IPR013121">
    <property type="entry name" value="Fe_red_NAD-bd_6"/>
</dbReference>
<feature type="compositionally biased region" description="Basic and acidic residues" evidence="14">
    <location>
        <begin position="514"/>
        <end position="529"/>
    </location>
</feature>
<evidence type="ECO:0000256" key="1">
    <source>
        <dbReference type="ARBA" id="ARBA00004651"/>
    </source>
</evidence>
<comment type="catalytic activity">
    <reaction evidence="13">
        <text>2 a Fe(II)-siderophore + NADP(+) + H(+) = 2 a Fe(III)-siderophore + NADPH</text>
        <dbReference type="Rhea" id="RHEA:28795"/>
        <dbReference type="Rhea" id="RHEA-COMP:11342"/>
        <dbReference type="Rhea" id="RHEA-COMP:11344"/>
        <dbReference type="ChEBI" id="CHEBI:15378"/>
        <dbReference type="ChEBI" id="CHEBI:29033"/>
        <dbReference type="ChEBI" id="CHEBI:29034"/>
        <dbReference type="ChEBI" id="CHEBI:57783"/>
        <dbReference type="ChEBI" id="CHEBI:58349"/>
        <dbReference type="EC" id="1.16.1.9"/>
    </reaction>
</comment>
<dbReference type="Gene3D" id="3.40.50.80">
    <property type="entry name" value="Nucleotide-binding domain of ferredoxin-NADP reductase (FNR) module"/>
    <property type="match status" value="1"/>
</dbReference>
<evidence type="ECO:0000256" key="2">
    <source>
        <dbReference type="ARBA" id="ARBA00006278"/>
    </source>
</evidence>
<comment type="similarity">
    <text evidence="2">Belongs to the ferric reductase (FRE) family.</text>
</comment>